<dbReference type="NCBIfam" id="TIGR01164">
    <property type="entry name" value="rplP_bact"/>
    <property type="match status" value="1"/>
</dbReference>
<dbReference type="CDD" id="cd01433">
    <property type="entry name" value="Ribosomal_L16_L10e"/>
    <property type="match status" value="1"/>
</dbReference>
<evidence type="ECO:0000313" key="5">
    <source>
        <dbReference type="EMBL" id="MCL7028088.1"/>
    </source>
</evidence>
<evidence type="ECO:0000256" key="3">
    <source>
        <dbReference type="ARBA" id="ARBA00023274"/>
    </source>
</evidence>
<dbReference type="GO" id="GO:0032543">
    <property type="term" value="P:mitochondrial translation"/>
    <property type="evidence" value="ECO:0007669"/>
    <property type="project" value="TreeGrafter"/>
</dbReference>
<dbReference type="PANTHER" id="PTHR12220">
    <property type="entry name" value="50S/60S RIBOSOMAL PROTEIN L16"/>
    <property type="match status" value="1"/>
</dbReference>
<dbReference type="SUPFAM" id="SSF54686">
    <property type="entry name" value="Ribosomal protein L16p/L10e"/>
    <property type="match status" value="1"/>
</dbReference>
<dbReference type="InterPro" id="IPR047873">
    <property type="entry name" value="Ribosomal_uL16"/>
</dbReference>
<evidence type="ECO:0000256" key="2">
    <source>
        <dbReference type="ARBA" id="ARBA00022980"/>
    </source>
</evidence>
<name>A0AA41SBG6_PAPNU</name>
<dbReference type="PANTHER" id="PTHR12220:SF13">
    <property type="entry name" value="LARGE RIBOSOMAL SUBUNIT PROTEIN UL16M"/>
    <property type="match status" value="1"/>
</dbReference>
<dbReference type="GO" id="GO:0005762">
    <property type="term" value="C:mitochondrial large ribosomal subunit"/>
    <property type="evidence" value="ECO:0007669"/>
    <property type="project" value="TreeGrafter"/>
</dbReference>
<organism evidence="6 7">
    <name type="scientific">Papaver nudicaule</name>
    <name type="common">Iceland poppy</name>
    <dbReference type="NCBI Taxonomy" id="74823"/>
    <lineage>
        <taxon>Eukaryota</taxon>
        <taxon>Viridiplantae</taxon>
        <taxon>Streptophyta</taxon>
        <taxon>Embryophyta</taxon>
        <taxon>Tracheophyta</taxon>
        <taxon>Spermatophyta</taxon>
        <taxon>Magnoliopsida</taxon>
        <taxon>Ranunculales</taxon>
        <taxon>Papaveraceae</taxon>
        <taxon>Papaveroideae</taxon>
        <taxon>Papaver</taxon>
    </lineage>
</organism>
<evidence type="ECO:0000256" key="4">
    <source>
        <dbReference type="RuleBase" id="RU004413"/>
    </source>
</evidence>
<gene>
    <name evidence="6" type="ORF">MKW94_025232</name>
    <name evidence="5" type="ORF">MKW94_026686</name>
</gene>
<accession>A0AA41SBG6</accession>
<dbReference type="EMBL" id="JAJJMA010075522">
    <property type="protein sequence ID" value="MCL7028088.1"/>
    <property type="molecule type" value="Genomic_DNA"/>
</dbReference>
<proteinExistence type="inferred from homology"/>
<comment type="similarity">
    <text evidence="1 4">Belongs to the universal ribosomal protein uL16 family.</text>
</comment>
<keyword evidence="3 4" id="KW-0687">Ribonucleoprotein</keyword>
<dbReference type="InterPro" id="IPR036920">
    <property type="entry name" value="Ribosomal_uL16_sf"/>
</dbReference>
<dbReference type="GO" id="GO:0019843">
    <property type="term" value="F:rRNA binding"/>
    <property type="evidence" value="ECO:0007669"/>
    <property type="project" value="InterPro"/>
</dbReference>
<evidence type="ECO:0000313" key="7">
    <source>
        <dbReference type="Proteomes" id="UP001177140"/>
    </source>
</evidence>
<dbReference type="HAMAP" id="MF_01342">
    <property type="entry name" value="Ribosomal_uL16"/>
    <property type="match status" value="1"/>
</dbReference>
<sequence length="203" mass="22234">MNQLIRKSWSLMGSSSSSIASKQQTMNGLINSMDSLHLFQSSNNVIGRGGNGLMGPIRGIKSSPTGKGTTKYRKHFKGTMKGIAHQGNRVSFGSYALQALDHSWITAKQIEAGRRVMTRYTRGGGKLWVRIYADKPVTQKPAEVRMGRGKGNPAFRVAVVQPCRVIYEIGGVSENVAREAIKIAASKMPIKTRFLIGDKRPDV</sequence>
<dbReference type="EMBL" id="JAJJMA010167202">
    <property type="protein sequence ID" value="MCL7036369.1"/>
    <property type="molecule type" value="Genomic_DNA"/>
</dbReference>
<evidence type="ECO:0000256" key="1">
    <source>
        <dbReference type="ARBA" id="ARBA00008931"/>
    </source>
</evidence>
<dbReference type="InterPro" id="IPR016180">
    <property type="entry name" value="Ribosomal_uL16_dom"/>
</dbReference>
<dbReference type="Pfam" id="PF00252">
    <property type="entry name" value="Ribosomal_L16"/>
    <property type="match status" value="1"/>
</dbReference>
<dbReference type="PROSITE" id="PS00701">
    <property type="entry name" value="RIBOSOMAL_L16_2"/>
    <property type="match status" value="1"/>
</dbReference>
<evidence type="ECO:0000313" key="6">
    <source>
        <dbReference type="EMBL" id="MCL7036369.1"/>
    </source>
</evidence>
<comment type="caution">
    <text evidence="6">The sequence shown here is derived from an EMBL/GenBank/DDBJ whole genome shotgun (WGS) entry which is preliminary data.</text>
</comment>
<dbReference type="PRINTS" id="PR00060">
    <property type="entry name" value="RIBOSOMALL16"/>
</dbReference>
<dbReference type="GO" id="GO:0003735">
    <property type="term" value="F:structural constituent of ribosome"/>
    <property type="evidence" value="ECO:0007669"/>
    <property type="project" value="InterPro"/>
</dbReference>
<keyword evidence="2 4" id="KW-0689">Ribosomal protein</keyword>
<keyword evidence="7" id="KW-1185">Reference proteome</keyword>
<protein>
    <recommendedName>
        <fullName evidence="8">50S ribosomal protein L16, chloroplastic</fullName>
    </recommendedName>
</protein>
<evidence type="ECO:0008006" key="8">
    <source>
        <dbReference type="Google" id="ProtNLM"/>
    </source>
</evidence>
<dbReference type="InterPro" id="IPR000114">
    <property type="entry name" value="Ribosomal_uL16_bact-type"/>
</dbReference>
<reference evidence="6" key="1">
    <citation type="submission" date="2022-03" db="EMBL/GenBank/DDBJ databases">
        <title>A functionally conserved STORR gene fusion in Papaver species that diverged 16.8 million years ago.</title>
        <authorList>
            <person name="Catania T."/>
        </authorList>
    </citation>
    <scope>NUCLEOTIDE SEQUENCE</scope>
    <source>
        <strain evidence="6">S-191538</strain>
    </source>
</reference>
<dbReference type="InterPro" id="IPR020798">
    <property type="entry name" value="Ribosomal_uL16_CS"/>
</dbReference>
<dbReference type="AlphaFoldDB" id="A0AA41SBG6"/>
<dbReference type="Gene3D" id="3.90.1170.10">
    <property type="entry name" value="Ribosomal protein L10e/L16"/>
    <property type="match status" value="1"/>
</dbReference>
<dbReference type="Proteomes" id="UP001177140">
    <property type="component" value="Unassembled WGS sequence"/>
</dbReference>
<dbReference type="FunFam" id="3.90.1170.10:FF:000001">
    <property type="entry name" value="50S ribosomal protein L16"/>
    <property type="match status" value="1"/>
</dbReference>